<dbReference type="Gene3D" id="3.30.420.10">
    <property type="entry name" value="Ribonuclease H-like superfamily/Ribonuclease H"/>
    <property type="match status" value="1"/>
</dbReference>
<sequence length="621" mass="70726">MYSYPQSQSAYAHVDEKVGRPLVDAVVTDLKQQLLYYDDPLLLSVPYEYITKAKIEPPERILYDVIAFTALLNVFMISILRGYIWLLFQLFYKKISRHINHFLHWLRGRVRGNTPIGKTEGAGTGHVCLTLNALSKERFAFLAENIADAYLTSWDSDGIYFCIDNCATCIICNERSMFVGDLKPSNSEVLTSNGRNVPATEGTIRIVLDDDEGVSYTYDIPGALYDPESPFNLLGIPYLSKFFGDAKEMGTKVTSGCYKSHLVWDHEKHSRHFSHGVDCLPALQVNVGQSYFTSFCARVRQFYDDNVRFSFRTKAKVRFNPLLPPTRPTKKRKYCDTDFEEGMVLIYKDGSGLNRPVEGAVADGLTHRIRLEDGNFEDVDASHLLLMHQPDLTYVPRTPLDYQNEIKQEYLSAEDAIKLARPRTLSPTQQPLMNWHHRLYHLPFRRIFLLAEKGWLPKRLLDCRDNIPLCVACQFGSAHRRPWRFKGKKSGSIRKKEETKPGDGQSLDQLVSAQPGLIPQMSGFLTSSCYWGATIVIDHVSNFVYCHLMKALTLDETIEAKKSWEILLHQAGHTASHYHADNGRFADVDFIKHCKVRNQSLSFCGVGAHHQNGIVEEKIKV</sequence>
<feature type="region of interest" description="Disordered" evidence="1">
    <location>
        <begin position="486"/>
        <end position="506"/>
    </location>
</feature>
<reference evidence="3 4" key="1">
    <citation type="submission" date="2024-10" db="EMBL/GenBank/DDBJ databases">
        <title>Updated reference genomes for cyclostephanoid diatoms.</title>
        <authorList>
            <person name="Roberts W.R."/>
            <person name="Alverson A.J."/>
        </authorList>
    </citation>
    <scope>NUCLEOTIDE SEQUENCE [LARGE SCALE GENOMIC DNA]</scope>
    <source>
        <strain evidence="3 4">AJA010-31</strain>
    </source>
</reference>
<evidence type="ECO:0000256" key="2">
    <source>
        <dbReference type="SAM" id="Phobius"/>
    </source>
</evidence>
<gene>
    <name evidence="3" type="ORF">ACHAWO_010307</name>
</gene>
<keyword evidence="2" id="KW-0812">Transmembrane</keyword>
<keyword evidence="2" id="KW-1133">Transmembrane helix</keyword>
<dbReference type="InterPro" id="IPR036397">
    <property type="entry name" value="RNaseH_sf"/>
</dbReference>
<evidence type="ECO:0008006" key="5">
    <source>
        <dbReference type="Google" id="ProtNLM"/>
    </source>
</evidence>
<name>A0ABD3Q915_9STRA</name>
<organism evidence="3 4">
    <name type="scientific">Cyclotella atomus</name>
    <dbReference type="NCBI Taxonomy" id="382360"/>
    <lineage>
        <taxon>Eukaryota</taxon>
        <taxon>Sar</taxon>
        <taxon>Stramenopiles</taxon>
        <taxon>Ochrophyta</taxon>
        <taxon>Bacillariophyta</taxon>
        <taxon>Coscinodiscophyceae</taxon>
        <taxon>Thalassiosirophycidae</taxon>
        <taxon>Stephanodiscales</taxon>
        <taxon>Stephanodiscaceae</taxon>
        <taxon>Cyclotella</taxon>
    </lineage>
</organism>
<protein>
    <recommendedName>
        <fullName evidence="5">Integrase catalytic domain-containing protein</fullName>
    </recommendedName>
</protein>
<comment type="caution">
    <text evidence="3">The sequence shown here is derived from an EMBL/GenBank/DDBJ whole genome shotgun (WGS) entry which is preliminary data.</text>
</comment>
<feature type="transmembrane region" description="Helical" evidence="2">
    <location>
        <begin position="61"/>
        <end position="88"/>
    </location>
</feature>
<evidence type="ECO:0000313" key="4">
    <source>
        <dbReference type="Proteomes" id="UP001530400"/>
    </source>
</evidence>
<dbReference type="SUPFAM" id="SSF53098">
    <property type="entry name" value="Ribonuclease H-like"/>
    <property type="match status" value="1"/>
</dbReference>
<evidence type="ECO:0000313" key="3">
    <source>
        <dbReference type="EMBL" id="KAL3796603.1"/>
    </source>
</evidence>
<dbReference type="Proteomes" id="UP001530400">
    <property type="component" value="Unassembled WGS sequence"/>
</dbReference>
<dbReference type="InterPro" id="IPR012337">
    <property type="entry name" value="RNaseH-like_sf"/>
</dbReference>
<dbReference type="EMBL" id="JALLPJ020000292">
    <property type="protein sequence ID" value="KAL3796603.1"/>
    <property type="molecule type" value="Genomic_DNA"/>
</dbReference>
<dbReference type="AlphaFoldDB" id="A0ABD3Q915"/>
<keyword evidence="2" id="KW-0472">Membrane</keyword>
<accession>A0ABD3Q915</accession>
<keyword evidence="4" id="KW-1185">Reference proteome</keyword>
<evidence type="ECO:0000256" key="1">
    <source>
        <dbReference type="SAM" id="MobiDB-lite"/>
    </source>
</evidence>
<proteinExistence type="predicted"/>